<sequence>MSLRKAFVALALGAAVLGGTTGCSFSSHIESIRPYTPSDGFQADYPQHHLKVRNVLYVTIGDQSTLIGSIINTSKNPASISIRYVDGVTGQVTEKDIATIAGSKKYDIGFNGAPSLDVTLAGVAGGLTEIQFLLDGAEIKDADGNVQRFTIPVVDGTLAQYRALLEQPTE</sequence>
<evidence type="ECO:0000313" key="2">
    <source>
        <dbReference type="EMBL" id="CAB4610954.1"/>
    </source>
</evidence>
<organism evidence="2">
    <name type="scientific">freshwater metagenome</name>
    <dbReference type="NCBI Taxonomy" id="449393"/>
    <lineage>
        <taxon>unclassified sequences</taxon>
        <taxon>metagenomes</taxon>
        <taxon>ecological metagenomes</taxon>
    </lineage>
</organism>
<dbReference type="PROSITE" id="PS51257">
    <property type="entry name" value="PROKAR_LIPOPROTEIN"/>
    <property type="match status" value="1"/>
</dbReference>
<dbReference type="EMBL" id="CAEZUW010000049">
    <property type="protein sequence ID" value="CAB4610954.1"/>
    <property type="molecule type" value="Genomic_DNA"/>
</dbReference>
<evidence type="ECO:0000313" key="1">
    <source>
        <dbReference type="EMBL" id="CAB4539749.1"/>
    </source>
</evidence>
<reference evidence="2" key="1">
    <citation type="submission" date="2020-05" db="EMBL/GenBank/DDBJ databases">
        <authorList>
            <person name="Chiriac C."/>
            <person name="Salcher M."/>
            <person name="Ghai R."/>
            <person name="Kavagutti S V."/>
        </authorList>
    </citation>
    <scope>NUCLEOTIDE SEQUENCE</scope>
</reference>
<gene>
    <name evidence="1" type="ORF">UFOPK1410_00638</name>
    <name evidence="2" type="ORF">UFOPK1855_00414</name>
</gene>
<accession>A0A6J6HIX8</accession>
<name>A0A6J6HIX8_9ZZZZ</name>
<protein>
    <submittedName>
        <fullName evidence="2">Unannotated protein</fullName>
    </submittedName>
</protein>
<proteinExistence type="predicted"/>
<dbReference type="EMBL" id="CAEZSH010000068">
    <property type="protein sequence ID" value="CAB4539749.1"/>
    <property type="molecule type" value="Genomic_DNA"/>
</dbReference>
<dbReference type="AlphaFoldDB" id="A0A6J6HIX8"/>